<feature type="disulfide bond" evidence="11">
    <location>
        <begin position="116"/>
        <end position="336"/>
    </location>
</feature>
<comment type="similarity">
    <text evidence="10">Belongs to the glutamate--cysteine ligase type 2 family. EgtA subfamily.</text>
</comment>
<evidence type="ECO:0000313" key="12">
    <source>
        <dbReference type="EMBL" id="SOD94531.1"/>
    </source>
</evidence>
<reference evidence="12 13" key="1">
    <citation type="submission" date="2017-09" db="EMBL/GenBank/DDBJ databases">
        <authorList>
            <person name="Ehlers B."/>
            <person name="Leendertz F.H."/>
        </authorList>
    </citation>
    <scope>NUCLEOTIDE SEQUENCE [LARGE SCALE GENOMIC DNA]</scope>
    <source>
        <strain evidence="12 13">USBA 140</strain>
    </source>
</reference>
<proteinExistence type="inferred from homology"/>
<comment type="catalytic activity">
    <reaction evidence="10">
        <text>L-cysteine + L-glutamate + ATP = gamma-L-glutamyl-L-cysteine + ADP + phosphate + H(+)</text>
        <dbReference type="Rhea" id="RHEA:13285"/>
        <dbReference type="ChEBI" id="CHEBI:15378"/>
        <dbReference type="ChEBI" id="CHEBI:29985"/>
        <dbReference type="ChEBI" id="CHEBI:30616"/>
        <dbReference type="ChEBI" id="CHEBI:35235"/>
        <dbReference type="ChEBI" id="CHEBI:43474"/>
        <dbReference type="ChEBI" id="CHEBI:58173"/>
        <dbReference type="ChEBI" id="CHEBI:456216"/>
        <dbReference type="EC" id="6.3.2.2"/>
    </reaction>
</comment>
<dbReference type="SUPFAM" id="SSF55931">
    <property type="entry name" value="Glutamine synthetase/guanido kinase"/>
    <property type="match status" value="1"/>
</dbReference>
<evidence type="ECO:0000313" key="13">
    <source>
        <dbReference type="Proteomes" id="UP000219621"/>
    </source>
</evidence>
<dbReference type="PIRSF" id="PIRSF017901">
    <property type="entry name" value="GCL"/>
    <property type="match status" value="1"/>
</dbReference>
<dbReference type="GO" id="GO:0006750">
    <property type="term" value="P:glutathione biosynthetic process"/>
    <property type="evidence" value="ECO:0007669"/>
    <property type="project" value="UniProtKB-UniRule"/>
</dbReference>
<dbReference type="PANTHER" id="PTHR34378">
    <property type="entry name" value="GLUTAMATE--CYSTEINE LIGASE, CHLOROPLASTIC"/>
    <property type="match status" value="1"/>
</dbReference>
<evidence type="ECO:0000256" key="1">
    <source>
        <dbReference type="ARBA" id="ARBA00005006"/>
    </source>
</evidence>
<name>A0A286GG83_9PROT</name>
<dbReference type="EC" id="6.3.2.2" evidence="10"/>
<keyword evidence="4 10" id="KW-0436">Ligase</keyword>
<comment type="function">
    <text evidence="10">Catalyzes the synthesis of gamma-glutamylcysteine (gamma-GC).</text>
</comment>
<gene>
    <name evidence="12" type="ORF">SAMN05421508_10414</name>
</gene>
<dbReference type="InterPro" id="IPR006336">
    <property type="entry name" value="GCS2"/>
</dbReference>
<dbReference type="InterPro" id="IPR011556">
    <property type="entry name" value="Glut_cys_lig_pln_type"/>
</dbReference>
<protein>
    <recommendedName>
        <fullName evidence="10">Glutamate--cysteine ligase</fullName>
        <ecNumber evidence="10">6.3.2.2</ecNumber>
    </recommendedName>
</protein>
<dbReference type="AlphaFoldDB" id="A0A286GG83"/>
<dbReference type="GO" id="GO:0005524">
    <property type="term" value="F:ATP binding"/>
    <property type="evidence" value="ECO:0007669"/>
    <property type="project" value="UniProtKB-UniRule"/>
</dbReference>
<keyword evidence="8" id="KW-0809">Transit peptide</keyword>
<dbReference type="RefSeq" id="WP_097278993.1">
    <property type="nucleotide sequence ID" value="NZ_OCNJ01000004.1"/>
</dbReference>
<dbReference type="Pfam" id="PF04107">
    <property type="entry name" value="GCS2"/>
    <property type="match status" value="1"/>
</dbReference>
<evidence type="ECO:0000256" key="7">
    <source>
        <dbReference type="ARBA" id="ARBA00022840"/>
    </source>
</evidence>
<comment type="pathway">
    <text evidence="1">Sulfur metabolism; glutathione biosynthesis; glutathione from L-cysteine and L-glutamate: step 1/2.</text>
</comment>
<evidence type="ECO:0000256" key="11">
    <source>
        <dbReference type="PIRSR" id="PIRSR017901-50"/>
    </source>
</evidence>
<dbReference type="GO" id="GO:0004357">
    <property type="term" value="F:glutamate-cysteine ligase activity"/>
    <property type="evidence" value="ECO:0007669"/>
    <property type="project" value="UniProtKB-UniRule"/>
</dbReference>
<dbReference type="EMBL" id="OCNJ01000004">
    <property type="protein sequence ID" value="SOD94531.1"/>
    <property type="molecule type" value="Genomic_DNA"/>
</dbReference>
<accession>A0A286GG83</accession>
<dbReference type="Gene3D" id="3.30.590.20">
    <property type="match status" value="1"/>
</dbReference>
<evidence type="ECO:0000256" key="9">
    <source>
        <dbReference type="ARBA" id="ARBA00023157"/>
    </source>
</evidence>
<comment type="subunit">
    <text evidence="3">Homodimer or monomer when oxidized or reduced, respectively.</text>
</comment>
<evidence type="ECO:0000256" key="10">
    <source>
        <dbReference type="PIRNR" id="PIRNR017901"/>
    </source>
</evidence>
<keyword evidence="9 11" id="KW-1015">Disulfide bond</keyword>
<keyword evidence="6 10" id="KW-0547">Nucleotide-binding</keyword>
<evidence type="ECO:0000256" key="8">
    <source>
        <dbReference type="ARBA" id="ARBA00022946"/>
    </source>
</evidence>
<dbReference type="PANTHER" id="PTHR34378:SF1">
    <property type="entry name" value="GLUTAMATE--CYSTEINE LIGASE, CHLOROPLASTIC"/>
    <property type="match status" value="1"/>
</dbReference>
<keyword evidence="5" id="KW-0317">Glutathione biosynthesis</keyword>
<evidence type="ECO:0000256" key="3">
    <source>
        <dbReference type="ARBA" id="ARBA00011153"/>
    </source>
</evidence>
<keyword evidence="13" id="KW-1185">Reference proteome</keyword>
<dbReference type="InterPro" id="IPR035434">
    <property type="entry name" value="GCL_bact_plant"/>
</dbReference>
<organism evidence="12 13">
    <name type="scientific">Caenispirillum bisanense</name>
    <dbReference type="NCBI Taxonomy" id="414052"/>
    <lineage>
        <taxon>Bacteria</taxon>
        <taxon>Pseudomonadati</taxon>
        <taxon>Pseudomonadota</taxon>
        <taxon>Alphaproteobacteria</taxon>
        <taxon>Rhodospirillales</taxon>
        <taxon>Novispirillaceae</taxon>
        <taxon>Caenispirillum</taxon>
    </lineage>
</organism>
<dbReference type="NCBIfam" id="TIGR01436">
    <property type="entry name" value="glu_cys_lig_pln"/>
    <property type="match status" value="1"/>
</dbReference>
<dbReference type="Proteomes" id="UP000219621">
    <property type="component" value="Unassembled WGS sequence"/>
</dbReference>
<dbReference type="InterPro" id="IPR014746">
    <property type="entry name" value="Gln_synth/guanido_kin_cat_dom"/>
</dbReference>
<sequence>MSGPSKPNLQPITGRDDLVAWLESGNKPQDQWRMGTEHEKFAYRLSDKTALPYADPNGGPGIRDMLEGLQAYGWQPVEENGNVIAMTRDDGGSISLEPGGQLELSGAPLETVHQTCTEVTTHRKQVREVAEKLGVGLIGLGFAPTWRREDMHWMPKGRYAIMRNYMPKVGTLGLDMMLRTCTVQVNMDYASEADMVKKFRVATALQPVATALWANSPFTEGKPNGWRSYRAHIWTDTDNNRAGLPEFAFEDGFGFERYVDYLLDVPMYFVARDGRYIDVAGRSFRDFLEGKLPELPGETPTVGDWADHASTAFPDVRLKKYMEMRGSDGGPWSRLCALPAFWGGLLYDSDALDEAWHLVKDWTPEERRALHAGVPVTALKTPFRSGTVQDLALDALRIARAGLGRRGRLSADGMDESGFLEPLQRIAESGMSPADELLDAYQNRWNGSLEPLWAAYAY</sequence>
<evidence type="ECO:0000256" key="5">
    <source>
        <dbReference type="ARBA" id="ARBA00022684"/>
    </source>
</evidence>
<evidence type="ECO:0000256" key="2">
    <source>
        <dbReference type="ARBA" id="ARBA00010253"/>
    </source>
</evidence>
<keyword evidence="7 10" id="KW-0067">ATP-binding</keyword>
<evidence type="ECO:0000256" key="4">
    <source>
        <dbReference type="ARBA" id="ARBA00022598"/>
    </source>
</evidence>
<dbReference type="OrthoDB" id="9780152at2"/>
<evidence type="ECO:0000256" key="6">
    <source>
        <dbReference type="ARBA" id="ARBA00022741"/>
    </source>
</evidence>
<comment type="similarity">
    <text evidence="2">Belongs to the carboxylate-amine ligase family. Glutamate--cysteine ligase type 2 subfamily.</text>
</comment>